<feature type="domain" description="U2A'/phosphoprotein 32 family A C-terminal" evidence="4">
    <location>
        <begin position="423"/>
        <end position="441"/>
    </location>
</feature>
<evidence type="ECO:0000259" key="4">
    <source>
        <dbReference type="SMART" id="SM00446"/>
    </source>
</evidence>
<sequence length="447" mass="49351">MPLLVPDYLINPSTIAFLLYLGTQNKSHHPSTFSAYFICITYQRERNYPLRAIQTLGNPSPPSTPPFSAMAGSEETERPTSPHIALPDEGTTSPKADGQSSPGIRNSKGWDGKLRVERTATLANPEILESEPESDDENVLPGEELPADEDLLDGEDPDIDEIIVSHSRVGSIPALRLERFQKVIRLCLRQNSIQSIDGLAALAPTLQDLDLYDNLISHIRGLDELTHLTSLDLSFNKIKHIKNISHLTKLKEVFFVANKISKIEGLDTLTGLTSLELGSNRIRTLENLDALQNLEELWVAKNKITALDGLAALPKLRLLSIQSNRIRDLSPLAHVPGLEELYISHNALTSLDGLAANKALRVLDISNNAVASVQGLAPLAALEEFWASYNQIADFNEVERELRDKAALTTVYFEGNPLQLRGPAVYRNKVRLALPQLSQIDATFVKT</sequence>
<dbReference type="InterPro" id="IPR050836">
    <property type="entry name" value="SDS22/Internalin_LRR"/>
</dbReference>
<reference evidence="5 6" key="1">
    <citation type="submission" date="2018-12" db="EMBL/GenBank/DDBJ databases">
        <title>Genome of Verticillium dahliae isolate Getta Getta.</title>
        <authorList>
            <person name="Gardiner D.M."/>
        </authorList>
    </citation>
    <scope>NUCLEOTIDE SEQUENCE [LARGE SCALE GENOMIC DNA]</scope>
    <source>
        <strain evidence="5 6">Getta Getta</strain>
    </source>
</reference>
<dbReference type="SUPFAM" id="SSF52058">
    <property type="entry name" value="L domain-like"/>
    <property type="match status" value="1"/>
</dbReference>
<feature type="compositionally biased region" description="Basic and acidic residues" evidence="3">
    <location>
        <begin position="108"/>
        <end position="118"/>
    </location>
</feature>
<dbReference type="AlphaFoldDB" id="A0A444S9W6"/>
<dbReference type="PANTHER" id="PTHR46652">
    <property type="entry name" value="LEUCINE-RICH REPEAT AND IQ DOMAIN-CONTAINING PROTEIN 1-RELATED"/>
    <property type="match status" value="1"/>
</dbReference>
<evidence type="ECO:0000256" key="1">
    <source>
        <dbReference type="ARBA" id="ARBA00022614"/>
    </source>
</evidence>
<name>A0A444S9W6_VERDA</name>
<dbReference type="InterPro" id="IPR032675">
    <property type="entry name" value="LRR_dom_sf"/>
</dbReference>
<dbReference type="SMART" id="SM00446">
    <property type="entry name" value="LRRcap"/>
    <property type="match status" value="1"/>
</dbReference>
<dbReference type="SMART" id="SM00369">
    <property type="entry name" value="LRR_TYP"/>
    <property type="match status" value="4"/>
</dbReference>
<evidence type="ECO:0000313" key="5">
    <source>
        <dbReference type="EMBL" id="RXG50208.1"/>
    </source>
</evidence>
<dbReference type="InterPro" id="IPR003603">
    <property type="entry name" value="U2A'_phosphoprotein32A_C"/>
</dbReference>
<feature type="compositionally biased region" description="Acidic residues" evidence="3">
    <location>
        <begin position="145"/>
        <end position="154"/>
    </location>
</feature>
<dbReference type="PROSITE" id="PS51450">
    <property type="entry name" value="LRR"/>
    <property type="match status" value="8"/>
</dbReference>
<keyword evidence="1" id="KW-0433">Leucine-rich repeat</keyword>
<protein>
    <recommendedName>
        <fullName evidence="4">U2A'/phosphoprotein 32 family A C-terminal domain-containing protein</fullName>
    </recommendedName>
</protein>
<keyword evidence="2" id="KW-0677">Repeat</keyword>
<gene>
    <name evidence="5" type="ORF">VDGE_01074</name>
</gene>
<dbReference type="SMART" id="SM00365">
    <property type="entry name" value="LRR_SD22"/>
    <property type="match status" value="10"/>
</dbReference>
<dbReference type="FunFam" id="3.80.10.10:FF:000961">
    <property type="entry name" value="Protein phosphatase PP1 regulatory subunit sds22"/>
    <property type="match status" value="1"/>
</dbReference>
<dbReference type="Pfam" id="PF13855">
    <property type="entry name" value="LRR_8"/>
    <property type="match status" value="1"/>
</dbReference>
<accession>A0A444S9W6</accession>
<dbReference type="EMBL" id="RSDZ01000009">
    <property type="protein sequence ID" value="RXG50208.1"/>
    <property type="molecule type" value="Genomic_DNA"/>
</dbReference>
<dbReference type="InterPro" id="IPR003591">
    <property type="entry name" value="Leu-rich_rpt_typical-subtyp"/>
</dbReference>
<dbReference type="Gene3D" id="3.80.10.10">
    <property type="entry name" value="Ribonuclease Inhibitor"/>
    <property type="match status" value="3"/>
</dbReference>
<evidence type="ECO:0000256" key="3">
    <source>
        <dbReference type="SAM" id="MobiDB-lite"/>
    </source>
</evidence>
<evidence type="ECO:0000256" key="2">
    <source>
        <dbReference type="ARBA" id="ARBA00022737"/>
    </source>
</evidence>
<feature type="region of interest" description="Disordered" evidence="3">
    <location>
        <begin position="53"/>
        <end position="154"/>
    </location>
</feature>
<feature type="compositionally biased region" description="Polar residues" evidence="3">
    <location>
        <begin position="90"/>
        <end position="104"/>
    </location>
</feature>
<dbReference type="InterPro" id="IPR025875">
    <property type="entry name" value="Leu-rich_rpt_4"/>
</dbReference>
<proteinExistence type="predicted"/>
<comment type="caution">
    <text evidence="5">The sequence shown here is derived from an EMBL/GenBank/DDBJ whole genome shotgun (WGS) entry which is preliminary data.</text>
</comment>
<feature type="compositionally biased region" description="Acidic residues" evidence="3">
    <location>
        <begin position="128"/>
        <end position="138"/>
    </location>
</feature>
<dbReference type="FunFam" id="3.80.10.10:FF:001078">
    <property type="entry name" value="Protein phosphatase PP1 regulatory subunit sds22"/>
    <property type="match status" value="1"/>
</dbReference>
<evidence type="ECO:0000313" key="6">
    <source>
        <dbReference type="Proteomes" id="UP000288725"/>
    </source>
</evidence>
<dbReference type="Pfam" id="PF12799">
    <property type="entry name" value="LRR_4"/>
    <property type="match status" value="2"/>
</dbReference>
<dbReference type="InterPro" id="IPR001611">
    <property type="entry name" value="Leu-rich_rpt"/>
</dbReference>
<dbReference type="PANTHER" id="PTHR46652:SF3">
    <property type="entry name" value="LEUCINE-RICH REPEAT-CONTAINING PROTEIN 9"/>
    <property type="match status" value="1"/>
</dbReference>
<organism evidence="5 6">
    <name type="scientific">Verticillium dahliae</name>
    <name type="common">Verticillium wilt</name>
    <dbReference type="NCBI Taxonomy" id="27337"/>
    <lineage>
        <taxon>Eukaryota</taxon>
        <taxon>Fungi</taxon>
        <taxon>Dikarya</taxon>
        <taxon>Ascomycota</taxon>
        <taxon>Pezizomycotina</taxon>
        <taxon>Sordariomycetes</taxon>
        <taxon>Hypocreomycetidae</taxon>
        <taxon>Glomerellales</taxon>
        <taxon>Plectosphaerellaceae</taxon>
        <taxon>Verticillium</taxon>
    </lineage>
</organism>
<dbReference type="Proteomes" id="UP000288725">
    <property type="component" value="Chromosome 1"/>
</dbReference>